<evidence type="ECO:0000313" key="1">
    <source>
        <dbReference type="EMBL" id="GIG23660.1"/>
    </source>
</evidence>
<name>A0A919U160_9CELL</name>
<dbReference type="Proteomes" id="UP000632740">
    <property type="component" value="Unassembled WGS sequence"/>
</dbReference>
<gene>
    <name evidence="1" type="ORF">Cch01nite_43840</name>
</gene>
<reference evidence="1" key="1">
    <citation type="submission" date="2021-01" db="EMBL/GenBank/DDBJ databases">
        <title>Whole genome shotgun sequence of Cellulomonas chitinilytica NBRC 110799.</title>
        <authorList>
            <person name="Komaki H."/>
            <person name="Tamura T."/>
        </authorList>
    </citation>
    <scope>NUCLEOTIDE SEQUENCE</scope>
    <source>
        <strain evidence="1">NBRC 110799</strain>
    </source>
</reference>
<dbReference type="EMBL" id="BONK01000022">
    <property type="protein sequence ID" value="GIG23660.1"/>
    <property type="molecule type" value="Genomic_DNA"/>
</dbReference>
<protein>
    <submittedName>
        <fullName evidence="1">Uncharacterized protein</fullName>
    </submittedName>
</protein>
<proteinExistence type="predicted"/>
<keyword evidence="2" id="KW-1185">Reference proteome</keyword>
<accession>A0A919U160</accession>
<dbReference type="AlphaFoldDB" id="A0A919U160"/>
<sequence>MPGSGGVSSVGFEVVPSSSMIPPSPSLTVPHHCRPHDAAVHPGQDQFLAEAAGPLLEKLRAAAPSD</sequence>
<organism evidence="1 2">
    <name type="scientific">Cellulomonas chitinilytica</name>
    <dbReference type="NCBI Taxonomy" id="398759"/>
    <lineage>
        <taxon>Bacteria</taxon>
        <taxon>Bacillati</taxon>
        <taxon>Actinomycetota</taxon>
        <taxon>Actinomycetes</taxon>
        <taxon>Micrococcales</taxon>
        <taxon>Cellulomonadaceae</taxon>
        <taxon>Cellulomonas</taxon>
    </lineage>
</organism>
<comment type="caution">
    <text evidence="1">The sequence shown here is derived from an EMBL/GenBank/DDBJ whole genome shotgun (WGS) entry which is preliminary data.</text>
</comment>
<evidence type="ECO:0000313" key="2">
    <source>
        <dbReference type="Proteomes" id="UP000632740"/>
    </source>
</evidence>